<name>A0A0S2DC23_LYSEN</name>
<dbReference type="PATRIC" id="fig|69.6.peg.696"/>
<proteinExistence type="predicted"/>
<dbReference type="EMBL" id="CP013140">
    <property type="protein sequence ID" value="ALN56066.1"/>
    <property type="molecule type" value="Genomic_DNA"/>
</dbReference>
<evidence type="ECO:0000313" key="2">
    <source>
        <dbReference type="EMBL" id="ALN56066.1"/>
    </source>
</evidence>
<organism evidence="2 3">
    <name type="scientific">Lysobacter enzymogenes</name>
    <dbReference type="NCBI Taxonomy" id="69"/>
    <lineage>
        <taxon>Bacteria</taxon>
        <taxon>Pseudomonadati</taxon>
        <taxon>Pseudomonadota</taxon>
        <taxon>Gammaproteobacteria</taxon>
        <taxon>Lysobacterales</taxon>
        <taxon>Lysobacteraceae</taxon>
        <taxon>Lysobacter</taxon>
    </lineage>
</organism>
<evidence type="ECO:0000256" key="1">
    <source>
        <dbReference type="SAM" id="MobiDB-lite"/>
    </source>
</evidence>
<dbReference type="AlphaFoldDB" id="A0A0S2DC23"/>
<dbReference type="KEGG" id="lez:GLE_0708"/>
<accession>A0A0S2DC23</accession>
<evidence type="ECO:0000313" key="3">
    <source>
        <dbReference type="Proteomes" id="UP000061569"/>
    </source>
</evidence>
<dbReference type="Proteomes" id="UP000061569">
    <property type="component" value="Chromosome"/>
</dbReference>
<protein>
    <submittedName>
        <fullName evidence="2">Uncharacterized protein</fullName>
    </submittedName>
</protein>
<reference evidence="2 3" key="1">
    <citation type="submission" date="2015-11" db="EMBL/GenBank/DDBJ databases">
        <title>Genome sequences of Lysobacter enzymogenes strain C3 and Lysobacter antibioticus ATCC 29479.</title>
        <authorList>
            <person name="Kobayashi D.Y."/>
        </authorList>
    </citation>
    <scope>NUCLEOTIDE SEQUENCE [LARGE SCALE GENOMIC DNA]</scope>
    <source>
        <strain evidence="2 3">C3</strain>
    </source>
</reference>
<gene>
    <name evidence="2" type="ORF">GLE_0708</name>
</gene>
<feature type="region of interest" description="Disordered" evidence="1">
    <location>
        <begin position="587"/>
        <end position="606"/>
    </location>
</feature>
<dbReference type="OrthoDB" id="6013041at2"/>
<sequence length="606" mass="64933">MSFATRPDWRSPLPIAQRIAYAAYDQPGRFLLPPQALAAGRVEGGSPLRLDIVQQNRPDQAGGGTLARYSILSLAFAADFGLDAARQAAFELGQRVQLAPLPVEGGWLRLNAVQALDLPPALEELLPLDAASLSALNLAVRLDSAATDLFVAALQRGLLAVGASAWLRVRGVAERVPLSLTFDPAALLAAVRGLSGGADEIDAALLRQRLTDAPQLLGLGLPERSGDIPASVLADAVLDRIAARLAAPKPSPADAAPGVRLVFDPAAMAPGRVQWNLADALLAPRLLILEADPLGPLRTLPAGELHDKVVRRFDARALASGWRSLSVRANLPERRIGVMTSQVDIQVPARPPARMTTLKASASLAASDKPVALELRLSPSEPLAYQWQTSAVVLSDGRAETLKGPLRSGEREHLLVGPDDFGLRLLPVEAEPAFLQQADIEVECFGTRKGKPWSARGPLDAARPALTFAVPFDVDDAQIRAVARARDGGAQRSMPPQPADGLRLDAFSFDGSGSRELALQCEFDDDARQCAIEIAPEDGIDDPLRRKRLSFTRARPRQDWGWLALSPFRGGYRWRWNAQAPWSPVLQPDAPLRLRSSEAAPAATTG</sequence>
<dbReference type="STRING" id="69.GLE_0708"/>